<reference evidence="3" key="1">
    <citation type="journal article" date="2014" name="Int. J. Syst. Evol. Microbiol.">
        <title>Complete genome sequence of Corynebacterium casei LMG S-19264T (=DSM 44701T), isolated from a smear-ripened cheese.</title>
        <authorList>
            <consortium name="US DOE Joint Genome Institute (JGI-PGF)"/>
            <person name="Walter F."/>
            <person name="Albersmeier A."/>
            <person name="Kalinowski J."/>
            <person name="Ruckert C."/>
        </authorList>
    </citation>
    <scope>NUCLEOTIDE SEQUENCE</scope>
    <source>
        <strain evidence="3">CGMCC 1.12195</strain>
    </source>
</reference>
<name>A0A917I1L3_9SPHI</name>
<gene>
    <name evidence="3" type="ORF">GCM10007415_41760</name>
</gene>
<feature type="domain" description="DUF4143" evidence="2">
    <location>
        <begin position="225"/>
        <end position="385"/>
    </location>
</feature>
<dbReference type="SUPFAM" id="SSF52540">
    <property type="entry name" value="P-loop containing nucleoside triphosphate hydrolases"/>
    <property type="match status" value="1"/>
</dbReference>
<evidence type="ECO:0000259" key="2">
    <source>
        <dbReference type="Pfam" id="PF13635"/>
    </source>
</evidence>
<feature type="domain" description="AAA" evidence="1">
    <location>
        <begin position="19"/>
        <end position="154"/>
    </location>
</feature>
<accession>A0A917I1L3</accession>
<dbReference type="InterPro" id="IPR027417">
    <property type="entry name" value="P-loop_NTPase"/>
</dbReference>
<dbReference type="PANTHER" id="PTHR33295">
    <property type="entry name" value="ATPASE"/>
    <property type="match status" value="1"/>
</dbReference>
<proteinExistence type="predicted"/>
<dbReference type="RefSeq" id="WP_188508067.1">
    <property type="nucleotide sequence ID" value="NZ_BMER01000006.1"/>
</dbReference>
<protein>
    <submittedName>
        <fullName evidence="3">ATPase</fullName>
    </submittedName>
</protein>
<reference evidence="3" key="2">
    <citation type="submission" date="2020-09" db="EMBL/GenBank/DDBJ databases">
        <authorList>
            <person name="Sun Q."/>
            <person name="Zhou Y."/>
        </authorList>
    </citation>
    <scope>NUCLEOTIDE SEQUENCE</scope>
    <source>
        <strain evidence="3">CGMCC 1.12195</strain>
    </source>
</reference>
<evidence type="ECO:0000313" key="4">
    <source>
        <dbReference type="Proteomes" id="UP000660862"/>
    </source>
</evidence>
<dbReference type="AlphaFoldDB" id="A0A917I1L3"/>
<sequence>MNIQRNIQQKLASWKNDPNRKPLVLQGARQVGKTWLLKQLGKTEFDDVAYFNFEEQPELKQFFESTKDVQRIVQNLSLVHGRTILPQKTLLIFDEIQECNDALNTLKYFCENAPEYAVASAGSLLGVAMSRGQSFPVGKVTFMQVNPISFAEFLSIDSPQLFDYLNGIDQLTPLPDIFFNPLVDKLKTYFISGGMPEAVATLVATGDVQATQRVLQDILNAYVLDFSKHAANKDIPKIQYIWSSIPSQLARDNKKFLYQTVREGARARDYEDALLWLTHAGLIHRVFRNNKPGLPLSAYDDLAAFKAYLLDVGLLRRLSLLDPIAVKEGNRLFTEFKGALTENFVLQHLVTCFEGMPRYWTSGNQAEVDFLLQVKNDIIPIEVKADENVRSRSLTIYNEQYQPPVRVRYSLKNLKMDNGMLNIPLFMVDYTEKLLRMLD</sequence>
<dbReference type="Pfam" id="PF13635">
    <property type="entry name" value="DUF4143"/>
    <property type="match status" value="1"/>
</dbReference>
<dbReference type="InterPro" id="IPR025420">
    <property type="entry name" value="DUF4143"/>
</dbReference>
<dbReference type="InterPro" id="IPR041682">
    <property type="entry name" value="AAA_14"/>
</dbReference>
<dbReference type="Pfam" id="PF13173">
    <property type="entry name" value="AAA_14"/>
    <property type="match status" value="1"/>
</dbReference>
<organism evidence="3 4">
    <name type="scientific">Parapedobacter pyrenivorans</name>
    <dbReference type="NCBI Taxonomy" id="1305674"/>
    <lineage>
        <taxon>Bacteria</taxon>
        <taxon>Pseudomonadati</taxon>
        <taxon>Bacteroidota</taxon>
        <taxon>Sphingobacteriia</taxon>
        <taxon>Sphingobacteriales</taxon>
        <taxon>Sphingobacteriaceae</taxon>
        <taxon>Parapedobacter</taxon>
    </lineage>
</organism>
<keyword evidence="4" id="KW-1185">Reference proteome</keyword>
<dbReference type="PANTHER" id="PTHR33295:SF7">
    <property type="entry name" value="ATPASE"/>
    <property type="match status" value="1"/>
</dbReference>
<comment type="caution">
    <text evidence="3">The sequence shown here is derived from an EMBL/GenBank/DDBJ whole genome shotgun (WGS) entry which is preliminary data.</text>
</comment>
<dbReference type="EMBL" id="BMER01000006">
    <property type="protein sequence ID" value="GGH01318.1"/>
    <property type="molecule type" value="Genomic_DNA"/>
</dbReference>
<evidence type="ECO:0000313" key="3">
    <source>
        <dbReference type="EMBL" id="GGH01318.1"/>
    </source>
</evidence>
<dbReference type="Proteomes" id="UP000660862">
    <property type="component" value="Unassembled WGS sequence"/>
</dbReference>
<evidence type="ECO:0000259" key="1">
    <source>
        <dbReference type="Pfam" id="PF13173"/>
    </source>
</evidence>